<evidence type="ECO:0000256" key="4">
    <source>
        <dbReference type="ARBA" id="ARBA00022692"/>
    </source>
</evidence>
<evidence type="ECO:0000313" key="11">
    <source>
        <dbReference type="Proteomes" id="UP001596989"/>
    </source>
</evidence>
<dbReference type="PROSITE" id="PS50928">
    <property type="entry name" value="ABC_TM1"/>
    <property type="match status" value="1"/>
</dbReference>
<evidence type="ECO:0000256" key="1">
    <source>
        <dbReference type="ARBA" id="ARBA00004651"/>
    </source>
</evidence>
<evidence type="ECO:0000256" key="2">
    <source>
        <dbReference type="ARBA" id="ARBA00022448"/>
    </source>
</evidence>
<protein>
    <submittedName>
        <fullName evidence="10">Ectoine/hydroxyectoine ABC transporter permease subunit EhuD</fullName>
    </submittedName>
</protein>
<dbReference type="Pfam" id="PF00528">
    <property type="entry name" value="BPD_transp_1"/>
    <property type="match status" value="1"/>
</dbReference>
<evidence type="ECO:0000256" key="6">
    <source>
        <dbReference type="ARBA" id="ARBA00022989"/>
    </source>
</evidence>
<dbReference type="InterPro" id="IPR014341">
    <property type="entry name" value="Ectoine_EhuD"/>
</dbReference>
<dbReference type="RefSeq" id="WP_377562839.1">
    <property type="nucleotide sequence ID" value="NZ_JBHTJZ010000005.1"/>
</dbReference>
<proteinExistence type="inferred from homology"/>
<dbReference type="SUPFAM" id="SSF161098">
    <property type="entry name" value="MetI-like"/>
    <property type="match status" value="1"/>
</dbReference>
<dbReference type="EMBL" id="JBHTJZ010000005">
    <property type="protein sequence ID" value="MFD0959003.1"/>
    <property type="molecule type" value="Genomic_DNA"/>
</dbReference>
<dbReference type="InterPro" id="IPR043429">
    <property type="entry name" value="ArtM/GltK/GlnP/TcyL/YhdX-like"/>
</dbReference>
<dbReference type="Proteomes" id="UP001596989">
    <property type="component" value="Unassembled WGS sequence"/>
</dbReference>
<dbReference type="Gene3D" id="1.10.3720.10">
    <property type="entry name" value="MetI-like"/>
    <property type="match status" value="1"/>
</dbReference>
<comment type="caution">
    <text evidence="10">The sequence shown here is derived from an EMBL/GenBank/DDBJ whole genome shotgun (WGS) entry which is preliminary data.</text>
</comment>
<keyword evidence="11" id="KW-1185">Reference proteome</keyword>
<keyword evidence="2 8" id="KW-0813">Transport</keyword>
<dbReference type="InterPro" id="IPR000515">
    <property type="entry name" value="MetI-like"/>
</dbReference>
<comment type="similarity">
    <text evidence="8">Belongs to the binding-protein-dependent transport system permease family.</text>
</comment>
<evidence type="ECO:0000256" key="7">
    <source>
        <dbReference type="ARBA" id="ARBA00023136"/>
    </source>
</evidence>
<keyword evidence="5" id="KW-0029">Amino-acid transport</keyword>
<dbReference type="PANTHER" id="PTHR30614">
    <property type="entry name" value="MEMBRANE COMPONENT OF AMINO ACID ABC TRANSPORTER"/>
    <property type="match status" value="1"/>
</dbReference>
<evidence type="ECO:0000256" key="8">
    <source>
        <dbReference type="RuleBase" id="RU363032"/>
    </source>
</evidence>
<sequence length="219" mass="24819">MWNWNYVVELLPTLLDALLVSLYATICGFLLAVVLGLVFTLGKRSPRRWINLITNSVVEFVRRTPLLVQLFFLYFGISKMLPVSMTAFLTGVIGLGVHYATYLSEVYRSCIDALPKGQWEASTALNLSKAKTWLLIILPQAIPPALPLMGNYLIVIFKETPLLSGITVMEMLLRVKNEVSKSYLVFEPYTVIGVFFIVISLAMSLLFNQLEKRIERRHS</sequence>
<dbReference type="CDD" id="cd06261">
    <property type="entry name" value="TM_PBP2"/>
    <property type="match status" value="1"/>
</dbReference>
<keyword evidence="3" id="KW-1003">Cell membrane</keyword>
<keyword evidence="4 8" id="KW-0812">Transmembrane</keyword>
<dbReference type="NCBIfam" id="TIGR03003">
    <property type="entry name" value="ectoine_ehuD"/>
    <property type="match status" value="1"/>
</dbReference>
<accession>A0ABW3HND9</accession>
<gene>
    <name evidence="10" type="primary">ehuD</name>
    <name evidence="10" type="ORF">ACFQ2I_06310</name>
</gene>
<evidence type="ECO:0000259" key="9">
    <source>
        <dbReference type="PROSITE" id="PS50928"/>
    </source>
</evidence>
<comment type="subcellular location">
    <subcellularLocation>
        <location evidence="1 8">Cell membrane</location>
        <topology evidence="1 8">Multi-pass membrane protein</topology>
    </subcellularLocation>
</comment>
<dbReference type="PANTHER" id="PTHR30614:SF0">
    <property type="entry name" value="L-CYSTINE TRANSPORT SYSTEM PERMEASE PROTEIN TCYL"/>
    <property type="match status" value="1"/>
</dbReference>
<name>A0ABW3HND9_9BACL</name>
<reference evidence="11" key="1">
    <citation type="journal article" date="2019" name="Int. J. Syst. Evol. Microbiol.">
        <title>The Global Catalogue of Microorganisms (GCM) 10K type strain sequencing project: providing services to taxonomists for standard genome sequencing and annotation.</title>
        <authorList>
            <consortium name="The Broad Institute Genomics Platform"/>
            <consortium name="The Broad Institute Genome Sequencing Center for Infectious Disease"/>
            <person name="Wu L."/>
            <person name="Ma J."/>
        </authorList>
    </citation>
    <scope>NUCLEOTIDE SEQUENCE [LARGE SCALE GENOMIC DNA]</scope>
    <source>
        <strain evidence="11">CCUG 59129</strain>
    </source>
</reference>
<keyword evidence="6 8" id="KW-1133">Transmembrane helix</keyword>
<dbReference type="NCBIfam" id="TIGR01726">
    <property type="entry name" value="HEQRo_perm_3TM"/>
    <property type="match status" value="1"/>
</dbReference>
<feature type="domain" description="ABC transmembrane type-1" evidence="9">
    <location>
        <begin position="14"/>
        <end position="207"/>
    </location>
</feature>
<dbReference type="InterPro" id="IPR010065">
    <property type="entry name" value="AA_ABC_transptr_permease_3TM"/>
</dbReference>
<evidence type="ECO:0000256" key="5">
    <source>
        <dbReference type="ARBA" id="ARBA00022970"/>
    </source>
</evidence>
<dbReference type="InterPro" id="IPR035906">
    <property type="entry name" value="MetI-like_sf"/>
</dbReference>
<evidence type="ECO:0000313" key="10">
    <source>
        <dbReference type="EMBL" id="MFD0959003.1"/>
    </source>
</evidence>
<keyword evidence="7 8" id="KW-0472">Membrane</keyword>
<evidence type="ECO:0000256" key="3">
    <source>
        <dbReference type="ARBA" id="ARBA00022475"/>
    </source>
</evidence>
<organism evidence="10 11">
    <name type="scientific">Paenibacillus chungangensis</name>
    <dbReference type="NCBI Taxonomy" id="696535"/>
    <lineage>
        <taxon>Bacteria</taxon>
        <taxon>Bacillati</taxon>
        <taxon>Bacillota</taxon>
        <taxon>Bacilli</taxon>
        <taxon>Bacillales</taxon>
        <taxon>Paenibacillaceae</taxon>
        <taxon>Paenibacillus</taxon>
    </lineage>
</organism>
<feature type="transmembrane region" description="Helical" evidence="8">
    <location>
        <begin position="20"/>
        <end position="39"/>
    </location>
</feature>
<feature type="transmembrane region" description="Helical" evidence="8">
    <location>
        <begin position="189"/>
        <end position="207"/>
    </location>
</feature>